<dbReference type="EMBL" id="KB742619">
    <property type="protein sequence ID" value="EOB06371.1"/>
    <property type="molecule type" value="Genomic_DNA"/>
</dbReference>
<name>R0K846_ANAPL</name>
<accession>R0K846</accession>
<dbReference type="AlphaFoldDB" id="R0K846"/>
<sequence length="219" mass="24090">MAVLSSEHLALKLWKLCGNFLFRAVSNAVKQTYLERHHRAAFSSNSCPRSVQPVSEAVVGDEREPKMTSFMLHGEVLCTSPVLKEAVQKQKPPNSWKGRLVHVVAAVQVAERKCLGGEWYMATGLIHPLRFSGTNAGLYTEGKWCSLCLRCGFFWKLPRRGIVPSGSEMKGAGQSHSPEMNEELQKHRTTCSGAKALVILNAFGQSARMALHNKNAGNG</sequence>
<evidence type="ECO:0000313" key="2">
    <source>
        <dbReference type="Proteomes" id="UP000296049"/>
    </source>
</evidence>
<evidence type="ECO:0000313" key="1">
    <source>
        <dbReference type="EMBL" id="EOB06371.1"/>
    </source>
</evidence>
<organism evidence="1 2">
    <name type="scientific">Anas platyrhynchos</name>
    <name type="common">Mallard</name>
    <name type="synonym">Anas boschas</name>
    <dbReference type="NCBI Taxonomy" id="8839"/>
    <lineage>
        <taxon>Eukaryota</taxon>
        <taxon>Metazoa</taxon>
        <taxon>Chordata</taxon>
        <taxon>Craniata</taxon>
        <taxon>Vertebrata</taxon>
        <taxon>Euteleostomi</taxon>
        <taxon>Archelosauria</taxon>
        <taxon>Archosauria</taxon>
        <taxon>Dinosauria</taxon>
        <taxon>Saurischia</taxon>
        <taxon>Theropoda</taxon>
        <taxon>Coelurosauria</taxon>
        <taxon>Aves</taxon>
        <taxon>Neognathae</taxon>
        <taxon>Galloanserae</taxon>
        <taxon>Anseriformes</taxon>
        <taxon>Anatidae</taxon>
        <taxon>Anatinae</taxon>
        <taxon>Anas</taxon>
    </lineage>
</organism>
<protein>
    <submittedName>
        <fullName evidence="1">Uncharacterized protein</fullName>
    </submittedName>
</protein>
<reference evidence="2" key="1">
    <citation type="journal article" date="2013" name="Nat. Genet.">
        <title>The duck genome and transcriptome provide insight into an avian influenza virus reservoir species.</title>
        <authorList>
            <person name="Huang Y."/>
            <person name="Li Y."/>
            <person name="Burt D.W."/>
            <person name="Chen H."/>
            <person name="Zhang Y."/>
            <person name="Qian W."/>
            <person name="Kim H."/>
            <person name="Gan S."/>
            <person name="Zhao Y."/>
            <person name="Li J."/>
            <person name="Yi K."/>
            <person name="Feng H."/>
            <person name="Zhu P."/>
            <person name="Li B."/>
            <person name="Liu Q."/>
            <person name="Fairley S."/>
            <person name="Magor K.E."/>
            <person name="Du Z."/>
            <person name="Hu X."/>
            <person name="Goodman L."/>
            <person name="Tafer H."/>
            <person name="Vignal A."/>
            <person name="Lee T."/>
            <person name="Kim K.W."/>
            <person name="Sheng Z."/>
            <person name="An Y."/>
            <person name="Searle S."/>
            <person name="Herrero J."/>
            <person name="Groenen M.A."/>
            <person name="Crooijmans R.P."/>
            <person name="Faraut T."/>
            <person name="Cai Q."/>
            <person name="Webster R.G."/>
            <person name="Aldridge J.R."/>
            <person name="Warren W.C."/>
            <person name="Bartschat S."/>
            <person name="Kehr S."/>
            <person name="Marz M."/>
            <person name="Stadler P.F."/>
            <person name="Smith J."/>
            <person name="Kraus R.H."/>
            <person name="Zhao Y."/>
            <person name="Ren L."/>
            <person name="Fei J."/>
            <person name="Morisson M."/>
            <person name="Kaiser P."/>
            <person name="Griffin D.K."/>
            <person name="Rao M."/>
            <person name="Pitel F."/>
            <person name="Wang J."/>
            <person name="Li N."/>
        </authorList>
    </citation>
    <scope>NUCLEOTIDE SEQUENCE [LARGE SCALE GENOMIC DNA]</scope>
</reference>
<gene>
    <name evidence="1" type="ORF">Anapl_00821</name>
</gene>
<keyword evidence="2" id="KW-1185">Reference proteome</keyword>
<proteinExistence type="predicted"/>
<dbReference type="Proteomes" id="UP000296049">
    <property type="component" value="Unassembled WGS sequence"/>
</dbReference>